<feature type="domain" description="AAA+ ATPase" evidence="2">
    <location>
        <begin position="124"/>
        <end position="303"/>
    </location>
</feature>
<dbReference type="InterPro" id="IPR027417">
    <property type="entry name" value="P-loop_NTPase"/>
</dbReference>
<keyword evidence="4" id="KW-1185">Reference proteome</keyword>
<feature type="region of interest" description="Disordered" evidence="1">
    <location>
        <begin position="1"/>
        <end position="24"/>
    </location>
</feature>
<dbReference type="AlphaFoldDB" id="A0A4Z0NRD4"/>
<evidence type="ECO:0000256" key="1">
    <source>
        <dbReference type="SAM" id="MobiDB-lite"/>
    </source>
</evidence>
<dbReference type="OrthoDB" id="34187at2"/>
<evidence type="ECO:0000313" key="3">
    <source>
        <dbReference type="EMBL" id="TGD99673.1"/>
    </source>
</evidence>
<feature type="compositionally biased region" description="Basic and acidic residues" evidence="1">
    <location>
        <begin position="8"/>
        <end position="22"/>
    </location>
</feature>
<dbReference type="SUPFAM" id="SSF52540">
    <property type="entry name" value="P-loop containing nucleoside triphosphate hydrolases"/>
    <property type="match status" value="1"/>
</dbReference>
<dbReference type="EMBL" id="SRLB01000007">
    <property type="protein sequence ID" value="TGD99673.1"/>
    <property type="molecule type" value="Genomic_DNA"/>
</dbReference>
<reference evidence="3 4" key="1">
    <citation type="submission" date="2019-04" db="EMBL/GenBank/DDBJ databases">
        <authorList>
            <person name="Feng G."/>
            <person name="Zhu H."/>
        </authorList>
    </citation>
    <scope>NUCLEOTIDE SEQUENCE [LARGE SCALE GENOMIC DNA]</scope>
    <source>
        <strain evidence="3 4">6HR-1</strain>
    </source>
</reference>
<evidence type="ECO:0000313" key="4">
    <source>
        <dbReference type="Proteomes" id="UP000297535"/>
    </source>
</evidence>
<proteinExistence type="predicted"/>
<gene>
    <name evidence="3" type="ORF">EU555_10840</name>
</gene>
<dbReference type="Pfam" id="PF13481">
    <property type="entry name" value="AAA_25"/>
    <property type="match status" value="1"/>
</dbReference>
<evidence type="ECO:0000259" key="2">
    <source>
        <dbReference type="SMART" id="SM00382"/>
    </source>
</evidence>
<dbReference type="SMART" id="SM00382">
    <property type="entry name" value="AAA"/>
    <property type="match status" value="1"/>
</dbReference>
<dbReference type="Proteomes" id="UP000297535">
    <property type="component" value="Unassembled WGS sequence"/>
</dbReference>
<sequence>MTYDLPGDDYKMIDRPKEKTTNESEYTCEHATVTKSTMGQIPEYSMMGLSEWDIFGDPTFEGMTEGDDVIDDQSELSNVGVILETSPELTTEDNKTFFITVELQDFIEENLPERQFVLHPLLPERGLAMLYAGRGVGKTHVALGISFAVSAGGEFLRWRAPTARRVLYVDGEMPQQTLQERARALQAAHNPDIPLDLSFTILSMDRQKLGRNINLANPVHQAEIESLLKNGDLLVIDNISTLVKGGKENDAASWDVMQIWLLQLRRRGVSVLLVHHTGRGDHARGTSKREDVLDTVVMLKRPDDYRMEQGARFQVHLTKARGIAGPDAEPFEAQLNVSNGKAMWTWSSIDDDSTSKIIEHTQAGASVREIAAGLGLSKSAVQRAQTELRASGKL</sequence>
<accession>A0A4Z0NRD4</accession>
<comment type="caution">
    <text evidence="3">The sequence shown here is derived from an EMBL/GenBank/DDBJ whole genome shotgun (WGS) entry which is preliminary data.</text>
</comment>
<dbReference type="Gene3D" id="3.40.50.300">
    <property type="entry name" value="P-loop containing nucleotide triphosphate hydrolases"/>
    <property type="match status" value="1"/>
</dbReference>
<name>A0A4Z0NRD4_9HYPH</name>
<organism evidence="3 4">
    <name type="scientific">Methylobacterium nonmethylotrophicum</name>
    <dbReference type="NCBI Taxonomy" id="1141884"/>
    <lineage>
        <taxon>Bacteria</taxon>
        <taxon>Pseudomonadati</taxon>
        <taxon>Pseudomonadota</taxon>
        <taxon>Alphaproteobacteria</taxon>
        <taxon>Hyphomicrobiales</taxon>
        <taxon>Methylobacteriaceae</taxon>
        <taxon>Methylobacterium</taxon>
    </lineage>
</organism>
<dbReference type="InterPro" id="IPR003593">
    <property type="entry name" value="AAA+_ATPase"/>
</dbReference>
<protein>
    <submittedName>
        <fullName evidence="3">AAA family ATPase</fullName>
    </submittedName>
</protein>
<dbReference type="RefSeq" id="WP_135414680.1">
    <property type="nucleotide sequence ID" value="NZ_SRLB01000007.1"/>
</dbReference>